<dbReference type="AlphaFoldDB" id="A0A073IJ84"/>
<name>A0A073IJ84_9RHOB</name>
<feature type="compositionally biased region" description="Polar residues" evidence="1">
    <location>
        <begin position="44"/>
        <end position="54"/>
    </location>
</feature>
<dbReference type="EMBL" id="JAMC01000003">
    <property type="protein sequence ID" value="KEJ89640.1"/>
    <property type="molecule type" value="Genomic_DNA"/>
</dbReference>
<keyword evidence="3" id="KW-1185">Reference proteome</keyword>
<sequence>MFFVRVILFFMSRKAEDAHVPEKELQAKAKRANYRPAPRHKTIEPTQMPEQNSGEGAVTRDEMTKLFGNALRVR</sequence>
<organism evidence="2 3">
    <name type="scientific">Sulfitobacter donghicola DSW-25 = KCTC 12864 = JCM 14565</name>
    <dbReference type="NCBI Taxonomy" id="1300350"/>
    <lineage>
        <taxon>Bacteria</taxon>
        <taxon>Pseudomonadati</taxon>
        <taxon>Pseudomonadota</taxon>
        <taxon>Alphaproteobacteria</taxon>
        <taxon>Rhodobacterales</taxon>
        <taxon>Roseobacteraceae</taxon>
        <taxon>Sulfitobacter</taxon>
    </lineage>
</organism>
<feature type="compositionally biased region" description="Basic residues" evidence="1">
    <location>
        <begin position="28"/>
        <end position="40"/>
    </location>
</feature>
<comment type="caution">
    <text evidence="2">The sequence shown here is derived from an EMBL/GenBank/DDBJ whole genome shotgun (WGS) entry which is preliminary data.</text>
</comment>
<dbReference type="RefSeq" id="WP_025060140.1">
    <property type="nucleotide sequence ID" value="NZ_JASF01000005.1"/>
</dbReference>
<feature type="region of interest" description="Disordered" evidence="1">
    <location>
        <begin position="20"/>
        <end position="61"/>
    </location>
</feature>
<evidence type="ECO:0000313" key="2">
    <source>
        <dbReference type="EMBL" id="KEJ89640.1"/>
    </source>
</evidence>
<protein>
    <submittedName>
        <fullName evidence="2">Uncharacterized protein</fullName>
    </submittedName>
</protein>
<accession>A0A073IJ84</accession>
<proteinExistence type="predicted"/>
<reference evidence="2 3" key="1">
    <citation type="submission" date="2014-01" db="EMBL/GenBank/DDBJ databases">
        <title>Sulfitobacter donghicola JCM 14565 Genome Sequencing.</title>
        <authorList>
            <person name="Lai Q."/>
            <person name="Hong Z."/>
        </authorList>
    </citation>
    <scope>NUCLEOTIDE SEQUENCE [LARGE SCALE GENOMIC DNA]</scope>
    <source>
        <strain evidence="2 3">JCM 14565</strain>
    </source>
</reference>
<gene>
    <name evidence="2" type="ORF">DSW25_09745</name>
</gene>
<dbReference type="Proteomes" id="UP000027734">
    <property type="component" value="Unassembled WGS sequence"/>
</dbReference>
<evidence type="ECO:0000256" key="1">
    <source>
        <dbReference type="SAM" id="MobiDB-lite"/>
    </source>
</evidence>
<evidence type="ECO:0000313" key="3">
    <source>
        <dbReference type="Proteomes" id="UP000027734"/>
    </source>
</evidence>